<dbReference type="STRING" id="34027.SAMN05421829_11638"/>
<evidence type="ECO:0000313" key="2">
    <source>
        <dbReference type="Proteomes" id="UP000186819"/>
    </source>
</evidence>
<dbReference type="EMBL" id="FTMD01000016">
    <property type="protein sequence ID" value="SIR46031.1"/>
    <property type="molecule type" value="Genomic_DNA"/>
</dbReference>
<sequence length="222" mass="23541">MPTAACTPLPDGALAAIARLRRATAGSAPTYPELLAAARTPDDVVTLALAGVITNAPLRPAPYDVPIAGLAPPILAAVLADRFPRLTHAHHAALLAPAEAAQAAEAAGDPIDEFHDLVTLLLEHRNDADASSHALAHAVATASMGADHLWQDLGLPHRRALSELMDTRFRTLARRNSGDMKWKKFLYKQLCERADIFVCKSPSCAACSDYDACFGPETDPAP</sequence>
<name>A0A1N7B3T3_9RHOO</name>
<keyword evidence="2" id="KW-1185">Reference proteome</keyword>
<organism evidence="1 2">
    <name type="scientific">Aromatoleum tolulyticum</name>
    <dbReference type="NCBI Taxonomy" id="34027"/>
    <lineage>
        <taxon>Bacteria</taxon>
        <taxon>Pseudomonadati</taxon>
        <taxon>Pseudomonadota</taxon>
        <taxon>Betaproteobacteria</taxon>
        <taxon>Rhodocyclales</taxon>
        <taxon>Rhodocyclaceae</taxon>
        <taxon>Aromatoleum</taxon>
    </lineage>
</organism>
<accession>A0A1N7B3T3</accession>
<dbReference type="GO" id="GO:0009399">
    <property type="term" value="P:nitrogen fixation"/>
    <property type="evidence" value="ECO:0007669"/>
    <property type="project" value="InterPro"/>
</dbReference>
<proteinExistence type="predicted"/>
<dbReference type="Proteomes" id="UP000186819">
    <property type="component" value="Unassembled WGS sequence"/>
</dbReference>
<dbReference type="AlphaFoldDB" id="A0A1N7B3T3"/>
<reference evidence="2" key="1">
    <citation type="submission" date="2017-01" db="EMBL/GenBank/DDBJ databases">
        <authorList>
            <person name="Varghese N."/>
            <person name="Submissions S."/>
        </authorList>
    </citation>
    <scope>NUCLEOTIDE SEQUENCE [LARGE SCALE GENOMIC DNA]</scope>
    <source>
        <strain evidence="2">ATCC 51758</strain>
    </source>
</reference>
<dbReference type="RefSeq" id="WP_084205166.1">
    <property type="nucleotide sequence ID" value="NZ_FTMD01000016.1"/>
</dbReference>
<dbReference type="GO" id="GO:0030151">
    <property type="term" value="F:molybdenum ion binding"/>
    <property type="evidence" value="ECO:0007669"/>
    <property type="project" value="InterPro"/>
</dbReference>
<dbReference type="InterPro" id="IPR006975">
    <property type="entry name" value="NifQ"/>
</dbReference>
<evidence type="ECO:0000313" key="1">
    <source>
        <dbReference type="EMBL" id="SIR46031.1"/>
    </source>
</evidence>
<dbReference type="OrthoDB" id="192277at2"/>
<gene>
    <name evidence="1" type="ORF">SAMN05421829_11638</name>
</gene>
<dbReference type="Pfam" id="PF04891">
    <property type="entry name" value="NifQ"/>
    <property type="match status" value="1"/>
</dbReference>
<protein>
    <submittedName>
        <fullName evidence="1">Nitrogen fixation protein NifQ</fullName>
    </submittedName>
</protein>